<evidence type="ECO:0000259" key="9">
    <source>
        <dbReference type="PROSITE" id="PS51918"/>
    </source>
</evidence>
<dbReference type="PROSITE" id="PS51918">
    <property type="entry name" value="RADICAL_SAM"/>
    <property type="match status" value="1"/>
</dbReference>
<dbReference type="SUPFAM" id="SSF102114">
    <property type="entry name" value="Radical SAM enzymes"/>
    <property type="match status" value="1"/>
</dbReference>
<keyword evidence="7" id="KW-0051">Antiviral defense</keyword>
<dbReference type="SFLD" id="SFLDS00029">
    <property type="entry name" value="Radical_SAM"/>
    <property type="match status" value="1"/>
</dbReference>
<accession>A0A5D6W673</accession>
<evidence type="ECO:0000256" key="4">
    <source>
        <dbReference type="ARBA" id="ARBA00022723"/>
    </source>
</evidence>
<keyword evidence="6" id="KW-0411">Iron-sulfur</keyword>
<evidence type="ECO:0000256" key="3">
    <source>
        <dbReference type="ARBA" id="ARBA00022691"/>
    </source>
</evidence>
<dbReference type="Proteomes" id="UP000323646">
    <property type="component" value="Unassembled WGS sequence"/>
</dbReference>
<dbReference type="Pfam" id="PF04055">
    <property type="entry name" value="Radical_SAM"/>
    <property type="match status" value="1"/>
</dbReference>
<dbReference type="OrthoDB" id="9808591at2"/>
<comment type="caution">
    <text evidence="10">The sequence shown here is derived from an EMBL/GenBank/DDBJ whole genome shotgun (WGS) entry which is preliminary data.</text>
</comment>
<dbReference type="InterPro" id="IPR058240">
    <property type="entry name" value="rSAM_sf"/>
</dbReference>
<evidence type="ECO:0000256" key="1">
    <source>
        <dbReference type="ARBA" id="ARBA00001966"/>
    </source>
</evidence>
<dbReference type="InterPro" id="IPR051196">
    <property type="entry name" value="RSAD2/Viperin_antiviral"/>
</dbReference>
<evidence type="ECO:0000313" key="10">
    <source>
        <dbReference type="EMBL" id="TYZ22922.1"/>
    </source>
</evidence>
<dbReference type="GO" id="GO:0003824">
    <property type="term" value="F:catalytic activity"/>
    <property type="evidence" value="ECO:0007669"/>
    <property type="project" value="InterPro"/>
</dbReference>
<dbReference type="AlphaFoldDB" id="A0A5D6W673"/>
<keyword evidence="11" id="KW-1185">Reference proteome</keyword>
<dbReference type="NCBIfam" id="NF038283">
    <property type="entry name" value="viperin_w_prok"/>
    <property type="match status" value="1"/>
</dbReference>
<comment type="cofactor">
    <cofactor evidence="1">
        <name>[4Fe-4S] cluster</name>
        <dbReference type="ChEBI" id="CHEBI:49883"/>
    </cofactor>
</comment>
<dbReference type="GO" id="GO:0046872">
    <property type="term" value="F:metal ion binding"/>
    <property type="evidence" value="ECO:0007669"/>
    <property type="project" value="UniProtKB-KW"/>
</dbReference>
<dbReference type="EMBL" id="VTOY01000004">
    <property type="protein sequence ID" value="TYZ22922.1"/>
    <property type="molecule type" value="Genomic_DNA"/>
</dbReference>
<dbReference type="PANTHER" id="PTHR21339">
    <property type="entry name" value="RADICAL S-ADENOSYL METHIONINE DOMAIN-CONTAINING PROTEIN 2"/>
    <property type="match status" value="1"/>
</dbReference>
<dbReference type="CDD" id="cd01335">
    <property type="entry name" value="Radical_SAM"/>
    <property type="match status" value="1"/>
</dbReference>
<evidence type="ECO:0000256" key="8">
    <source>
        <dbReference type="ARBA" id="ARBA00039667"/>
    </source>
</evidence>
<evidence type="ECO:0000256" key="5">
    <source>
        <dbReference type="ARBA" id="ARBA00023004"/>
    </source>
</evidence>
<evidence type="ECO:0000256" key="6">
    <source>
        <dbReference type="ARBA" id="ARBA00023014"/>
    </source>
</evidence>
<dbReference type="PANTHER" id="PTHR21339:SF0">
    <property type="entry name" value="S-ADENOSYLMETHIONINE-DEPENDENT NUCLEOTIDE DEHYDRATASE RSAD2"/>
    <property type="match status" value="1"/>
</dbReference>
<dbReference type="RefSeq" id="WP_149171316.1">
    <property type="nucleotide sequence ID" value="NZ_VTOY01000004.1"/>
</dbReference>
<evidence type="ECO:0000256" key="7">
    <source>
        <dbReference type="ARBA" id="ARBA00023118"/>
    </source>
</evidence>
<protein>
    <recommendedName>
        <fullName evidence="8">S-adenosylmethionine-dependent nucleotide dehydratase</fullName>
    </recommendedName>
</protein>
<dbReference type="InterPro" id="IPR007197">
    <property type="entry name" value="rSAM"/>
</dbReference>
<dbReference type="GO" id="GO:0051539">
    <property type="term" value="F:4 iron, 4 sulfur cluster binding"/>
    <property type="evidence" value="ECO:0007669"/>
    <property type="project" value="UniProtKB-KW"/>
</dbReference>
<proteinExistence type="predicted"/>
<name>A0A5D6W673_9FIRM</name>
<dbReference type="Gene3D" id="3.20.20.70">
    <property type="entry name" value="Aldolase class I"/>
    <property type="match status" value="1"/>
</dbReference>
<evidence type="ECO:0000256" key="2">
    <source>
        <dbReference type="ARBA" id="ARBA00022485"/>
    </source>
</evidence>
<keyword evidence="2" id="KW-0004">4Fe-4S</keyword>
<sequence>MTYKVNLHITQKCNYACKYCFARFDHDNDLPLDQWKHIIDNLKNSGIVDAINFAGGEPVLHKDFPAIVNYAYEQGFKLSIITNGSLMLNPALMPPELFAKFETLGISVDSINPETLVALGACNKSQEVLTYEKLSKLIALARSINPSIRIKLNTVITNLNADEDLTTIGKELSIDRWKMLRMKLFIHDNFNNASLLTNQAEFDSFVARHAEVSRDVVPENDMTRSYIMVDNQGRLLDDETEDYKVVGNLLAEDFRTVFARYSFDEATYASRYAS</sequence>
<keyword evidence="4" id="KW-0479">Metal-binding</keyword>
<keyword evidence="3" id="KW-0949">S-adenosyl-L-methionine</keyword>
<gene>
    <name evidence="10" type="ORF">FZ040_06805</name>
</gene>
<reference evidence="10 11" key="1">
    <citation type="submission" date="2019-08" db="EMBL/GenBank/DDBJ databases">
        <title>Selenomonas sp. mPRGC5 and Selenomonas sp. mPRGC8 isolated from ruminal fluid of dairy goat (Capra hircus).</title>
        <authorList>
            <person name="Poothong S."/>
            <person name="Nuengjamnong C."/>
            <person name="Tanasupawat S."/>
        </authorList>
    </citation>
    <scope>NUCLEOTIDE SEQUENCE [LARGE SCALE GENOMIC DNA]</scope>
    <source>
        <strain evidence="11">mPRGC5</strain>
    </source>
</reference>
<organism evidence="10 11">
    <name type="scientific">Selenomonas ruminis</name>
    <dbReference type="NCBI Taxonomy" id="2593411"/>
    <lineage>
        <taxon>Bacteria</taxon>
        <taxon>Bacillati</taxon>
        <taxon>Bacillota</taxon>
        <taxon>Negativicutes</taxon>
        <taxon>Selenomonadales</taxon>
        <taxon>Selenomonadaceae</taxon>
        <taxon>Selenomonas</taxon>
    </lineage>
</organism>
<feature type="domain" description="Radical SAM core" evidence="9">
    <location>
        <begin position="1"/>
        <end position="238"/>
    </location>
</feature>
<evidence type="ECO:0000313" key="11">
    <source>
        <dbReference type="Proteomes" id="UP000323646"/>
    </source>
</evidence>
<keyword evidence="5" id="KW-0408">Iron</keyword>
<dbReference type="SFLD" id="SFLDG01067">
    <property type="entry name" value="SPASM/twitch_domain_containing"/>
    <property type="match status" value="1"/>
</dbReference>
<dbReference type="GO" id="GO:0051607">
    <property type="term" value="P:defense response to virus"/>
    <property type="evidence" value="ECO:0007669"/>
    <property type="project" value="UniProtKB-KW"/>
</dbReference>
<dbReference type="InterPro" id="IPR013785">
    <property type="entry name" value="Aldolase_TIM"/>
</dbReference>